<keyword evidence="5" id="KW-1185">Reference proteome</keyword>
<dbReference type="InterPro" id="IPR001680">
    <property type="entry name" value="WD40_rpt"/>
</dbReference>
<feature type="repeat" description="WD" evidence="3">
    <location>
        <begin position="349"/>
        <end position="390"/>
    </location>
</feature>
<dbReference type="OrthoDB" id="538223at2759"/>
<dbReference type="Pfam" id="PF00400">
    <property type="entry name" value="WD40"/>
    <property type="match status" value="10"/>
</dbReference>
<organism evidence="4 5">
    <name type="scientific">Wolfiporia cocos (strain MD-104)</name>
    <name type="common">Brown rot fungus</name>
    <dbReference type="NCBI Taxonomy" id="742152"/>
    <lineage>
        <taxon>Eukaryota</taxon>
        <taxon>Fungi</taxon>
        <taxon>Dikarya</taxon>
        <taxon>Basidiomycota</taxon>
        <taxon>Agaricomycotina</taxon>
        <taxon>Agaricomycetes</taxon>
        <taxon>Polyporales</taxon>
        <taxon>Phaeolaceae</taxon>
        <taxon>Wolfiporia</taxon>
    </lineage>
</organism>
<feature type="repeat" description="WD" evidence="3">
    <location>
        <begin position="87"/>
        <end position="122"/>
    </location>
</feature>
<dbReference type="Gene3D" id="2.130.10.10">
    <property type="entry name" value="YVTN repeat-like/Quinoprotein amine dehydrogenase"/>
    <property type="match status" value="4"/>
</dbReference>
<dbReference type="Proteomes" id="UP000218811">
    <property type="component" value="Unassembled WGS sequence"/>
</dbReference>
<feature type="repeat" description="WD" evidence="3">
    <location>
        <begin position="182"/>
        <end position="216"/>
    </location>
</feature>
<keyword evidence="2" id="KW-0677">Repeat</keyword>
<accession>A0A2H3JI97</accession>
<feature type="repeat" description="WD" evidence="3">
    <location>
        <begin position="265"/>
        <end position="297"/>
    </location>
</feature>
<dbReference type="STRING" id="742152.A0A2H3JI97"/>
<dbReference type="SUPFAM" id="SSF50952">
    <property type="entry name" value="Soluble quinoprotein glucose dehydrogenase"/>
    <property type="match status" value="1"/>
</dbReference>
<dbReference type="PROSITE" id="PS50294">
    <property type="entry name" value="WD_REPEATS_REGION"/>
    <property type="match status" value="8"/>
</dbReference>
<dbReference type="PANTHER" id="PTHR19848">
    <property type="entry name" value="WD40 REPEAT PROTEIN"/>
    <property type="match status" value="1"/>
</dbReference>
<feature type="repeat" description="WD" evidence="3">
    <location>
        <begin position="393"/>
        <end position="428"/>
    </location>
</feature>
<dbReference type="SUPFAM" id="SSF50978">
    <property type="entry name" value="WD40 repeat-like"/>
    <property type="match status" value="1"/>
</dbReference>
<dbReference type="InterPro" id="IPR036322">
    <property type="entry name" value="WD40_repeat_dom_sf"/>
</dbReference>
<feature type="repeat" description="WD" evidence="3">
    <location>
        <begin position="131"/>
        <end position="162"/>
    </location>
</feature>
<evidence type="ECO:0000256" key="1">
    <source>
        <dbReference type="ARBA" id="ARBA00022574"/>
    </source>
</evidence>
<evidence type="ECO:0000313" key="4">
    <source>
        <dbReference type="EMBL" id="PCH41902.1"/>
    </source>
</evidence>
<gene>
    <name evidence="4" type="ORF">WOLCODRAFT_101282</name>
</gene>
<feature type="repeat" description="WD" evidence="3">
    <location>
        <begin position="3"/>
        <end position="44"/>
    </location>
</feature>
<dbReference type="PROSITE" id="PS50082">
    <property type="entry name" value="WD_REPEATS_2"/>
    <property type="match status" value="10"/>
</dbReference>
<protein>
    <submittedName>
        <fullName evidence="4">WD40 repeat-like protein</fullName>
    </submittedName>
</protein>
<dbReference type="AlphaFoldDB" id="A0A2H3JI97"/>
<feature type="repeat" description="WD" evidence="3">
    <location>
        <begin position="45"/>
        <end position="77"/>
    </location>
</feature>
<dbReference type="InterPro" id="IPR011041">
    <property type="entry name" value="Quinoprot_gluc/sorb_DH_b-prop"/>
</dbReference>
<dbReference type="PANTHER" id="PTHR19848:SF8">
    <property type="entry name" value="F-BOX AND WD REPEAT DOMAIN CONTAINING 7"/>
    <property type="match status" value="1"/>
</dbReference>
<reference evidence="4 5" key="1">
    <citation type="journal article" date="2012" name="Science">
        <title>The Paleozoic origin of enzymatic lignin decomposition reconstructed from 31 fungal genomes.</title>
        <authorList>
            <person name="Floudas D."/>
            <person name="Binder M."/>
            <person name="Riley R."/>
            <person name="Barry K."/>
            <person name="Blanchette R.A."/>
            <person name="Henrissat B."/>
            <person name="Martinez A.T."/>
            <person name="Otillar R."/>
            <person name="Spatafora J.W."/>
            <person name="Yadav J.S."/>
            <person name="Aerts A."/>
            <person name="Benoit I."/>
            <person name="Boyd A."/>
            <person name="Carlson A."/>
            <person name="Copeland A."/>
            <person name="Coutinho P.M."/>
            <person name="de Vries R.P."/>
            <person name="Ferreira P."/>
            <person name="Findley K."/>
            <person name="Foster B."/>
            <person name="Gaskell J."/>
            <person name="Glotzer D."/>
            <person name="Gorecki P."/>
            <person name="Heitman J."/>
            <person name="Hesse C."/>
            <person name="Hori C."/>
            <person name="Igarashi K."/>
            <person name="Jurgens J.A."/>
            <person name="Kallen N."/>
            <person name="Kersten P."/>
            <person name="Kohler A."/>
            <person name="Kuees U."/>
            <person name="Kumar T.K.A."/>
            <person name="Kuo A."/>
            <person name="LaButti K."/>
            <person name="Larrondo L.F."/>
            <person name="Lindquist E."/>
            <person name="Ling A."/>
            <person name="Lombard V."/>
            <person name="Lucas S."/>
            <person name="Lundell T."/>
            <person name="Martin R."/>
            <person name="McLaughlin D.J."/>
            <person name="Morgenstern I."/>
            <person name="Morin E."/>
            <person name="Murat C."/>
            <person name="Nagy L.G."/>
            <person name="Nolan M."/>
            <person name="Ohm R.A."/>
            <person name="Patyshakuliyeva A."/>
            <person name="Rokas A."/>
            <person name="Ruiz-Duenas F.J."/>
            <person name="Sabat G."/>
            <person name="Salamov A."/>
            <person name="Samejima M."/>
            <person name="Schmutz J."/>
            <person name="Slot J.C."/>
            <person name="St John F."/>
            <person name="Stenlid J."/>
            <person name="Sun H."/>
            <person name="Sun S."/>
            <person name="Syed K."/>
            <person name="Tsang A."/>
            <person name="Wiebenga A."/>
            <person name="Young D."/>
            <person name="Pisabarro A."/>
            <person name="Eastwood D.C."/>
            <person name="Martin F."/>
            <person name="Cullen D."/>
            <person name="Grigoriev I.V."/>
            <person name="Hibbett D.S."/>
        </authorList>
    </citation>
    <scope>NUCLEOTIDE SEQUENCE [LARGE SCALE GENOMIC DNA]</scope>
    <source>
        <strain evidence="4 5">MD-104</strain>
    </source>
</reference>
<feature type="repeat" description="WD" evidence="3">
    <location>
        <begin position="307"/>
        <end position="348"/>
    </location>
</feature>
<feature type="non-terminal residue" evidence="4">
    <location>
        <position position="559"/>
    </location>
</feature>
<feature type="repeat" description="WD" evidence="3">
    <location>
        <begin position="217"/>
        <end position="258"/>
    </location>
</feature>
<dbReference type="InterPro" id="IPR020472">
    <property type="entry name" value="WD40_PAC1"/>
</dbReference>
<dbReference type="InterPro" id="IPR019775">
    <property type="entry name" value="WD40_repeat_CS"/>
</dbReference>
<name>A0A2H3JI97_WOLCO</name>
<dbReference type="PROSITE" id="PS00678">
    <property type="entry name" value="WD_REPEATS_1"/>
    <property type="match status" value="6"/>
</dbReference>
<keyword evidence="1 3" id="KW-0853">WD repeat</keyword>
<dbReference type="InterPro" id="IPR015943">
    <property type="entry name" value="WD40/YVTN_repeat-like_dom_sf"/>
</dbReference>
<evidence type="ECO:0000256" key="3">
    <source>
        <dbReference type="PROSITE-ProRule" id="PRU00221"/>
    </source>
</evidence>
<dbReference type="EMBL" id="KB468124">
    <property type="protein sequence ID" value="PCH41902.1"/>
    <property type="molecule type" value="Genomic_DNA"/>
</dbReference>
<dbReference type="CDD" id="cd00200">
    <property type="entry name" value="WD40"/>
    <property type="match status" value="1"/>
</dbReference>
<evidence type="ECO:0000313" key="5">
    <source>
        <dbReference type="Proteomes" id="UP000218811"/>
    </source>
</evidence>
<proteinExistence type="predicted"/>
<dbReference type="PRINTS" id="PR00320">
    <property type="entry name" value="GPROTEINBRPT"/>
</dbReference>
<dbReference type="SMART" id="SM00320">
    <property type="entry name" value="WD40"/>
    <property type="match status" value="12"/>
</dbReference>
<sequence length="559" mass="61246">MSLSGHTSVATSVAFIPSTQRIVSGSSDTTLRVWDTRVERCLRVLQGHAYPINGVSVSTRGDYIASGSSDDTIRLWDSHSGGCFAILHGHMSWVTSVSFSPDSTRLISASSNCTLRIWDLQTITEASGRATNGHSSAVCCMTFSPKRPELASCLRDGTIHVWGPMPQRLHNASGGVALDGPIDCVRSSPDGRFIASSSWDHTVRTWDAESGILLSTMHGHQDWVVSLDISPDGKHIASVSRDGFLRLWDVASGEAVGNDVRSAFIGEAQRPFASFAYSPSGRLIATTSADGLIRLWNPVTLALLKTFSGHTDDATAVAFFHRSEKLVSCSVDTSLRIWDIRDGKLLKVLDGHWDRVVDVAISPQDDYIASASCDFSFRLWDAQSSTPLAVLIPDAYRERCFTVAFTCDGSKLVTGGYDCTVRTWDFKNVKPGLELENSFLQVSCVAFTEDGSHLFAACNDREFAISKVMNHTLIRPTPHVCCANAVTSHSNNDELRATRIGQMEAYRTARWTRGVVRCAASSSDCRILATGCSTHIGLWSLEDLNLVMEIEHNLKWRRM</sequence>
<evidence type="ECO:0000256" key="2">
    <source>
        <dbReference type="ARBA" id="ARBA00022737"/>
    </source>
</evidence>